<dbReference type="GO" id="GO:0071949">
    <property type="term" value="F:FAD binding"/>
    <property type="evidence" value="ECO:0007669"/>
    <property type="project" value="InterPro"/>
</dbReference>
<keyword evidence="2" id="KW-0285">Flavoprotein</keyword>
<dbReference type="PROSITE" id="PS51387">
    <property type="entry name" value="FAD_PCMH"/>
    <property type="match status" value="1"/>
</dbReference>
<protein>
    <submittedName>
        <fullName evidence="7">Bifunctional solanapyrone synthase</fullName>
    </submittedName>
</protein>
<reference evidence="7" key="2">
    <citation type="submission" date="2023-05" db="EMBL/GenBank/DDBJ databases">
        <authorList>
            <consortium name="Lawrence Berkeley National Laboratory"/>
            <person name="Steindorff A."/>
            <person name="Hensen N."/>
            <person name="Bonometti L."/>
            <person name="Westerberg I."/>
            <person name="Brannstrom I.O."/>
            <person name="Guillou S."/>
            <person name="Cros-Aarteil S."/>
            <person name="Calhoun S."/>
            <person name="Haridas S."/>
            <person name="Kuo A."/>
            <person name="Mondo S."/>
            <person name="Pangilinan J."/>
            <person name="Riley R."/>
            <person name="Labutti K."/>
            <person name="Andreopoulos B."/>
            <person name="Lipzen A."/>
            <person name="Chen C."/>
            <person name="Yanf M."/>
            <person name="Daum C."/>
            <person name="Ng V."/>
            <person name="Clum A."/>
            <person name="Ohm R."/>
            <person name="Martin F."/>
            <person name="Silar P."/>
            <person name="Natvig D."/>
            <person name="Lalanne C."/>
            <person name="Gautier V."/>
            <person name="Ament-Velasquez S.L."/>
            <person name="Kruys A."/>
            <person name="Hutchinson M.I."/>
            <person name="Powell A.J."/>
            <person name="Barry K."/>
            <person name="Miller A.N."/>
            <person name="Grigoriev I.V."/>
            <person name="Debuchy R."/>
            <person name="Gladieux P."/>
            <person name="Thoren M.H."/>
            <person name="Johannesson H."/>
        </authorList>
    </citation>
    <scope>NUCLEOTIDE SEQUENCE</scope>
    <source>
        <strain evidence="7">CBS 538.74</strain>
    </source>
</reference>
<feature type="signal peptide" evidence="5">
    <location>
        <begin position="1"/>
        <end position="20"/>
    </location>
</feature>
<keyword evidence="4" id="KW-0560">Oxidoreductase</keyword>
<evidence type="ECO:0000313" key="7">
    <source>
        <dbReference type="EMBL" id="KAK4151561.1"/>
    </source>
</evidence>
<dbReference type="InterPro" id="IPR036318">
    <property type="entry name" value="FAD-bd_PCMH-like_sf"/>
</dbReference>
<dbReference type="Gene3D" id="3.30.465.10">
    <property type="match status" value="1"/>
</dbReference>
<accession>A0AAN6VJX5</accession>
<evidence type="ECO:0000313" key="8">
    <source>
        <dbReference type="Proteomes" id="UP001302745"/>
    </source>
</evidence>
<gene>
    <name evidence="7" type="ORF">C8A00DRAFT_35812</name>
</gene>
<dbReference type="InterPro" id="IPR016169">
    <property type="entry name" value="FAD-bd_PCMH_sub2"/>
</dbReference>
<evidence type="ECO:0000256" key="3">
    <source>
        <dbReference type="ARBA" id="ARBA00022827"/>
    </source>
</evidence>
<evidence type="ECO:0000256" key="2">
    <source>
        <dbReference type="ARBA" id="ARBA00022630"/>
    </source>
</evidence>
<dbReference type="Gene3D" id="3.30.43.10">
    <property type="entry name" value="Uridine Diphospho-n-acetylenolpyruvylglucosamine Reductase, domain 2"/>
    <property type="match status" value="1"/>
</dbReference>
<evidence type="ECO:0000259" key="6">
    <source>
        <dbReference type="PROSITE" id="PS51387"/>
    </source>
</evidence>
<dbReference type="PANTHER" id="PTHR42973">
    <property type="entry name" value="BINDING OXIDOREDUCTASE, PUTATIVE (AFU_ORTHOLOGUE AFUA_1G17690)-RELATED"/>
    <property type="match status" value="1"/>
</dbReference>
<keyword evidence="8" id="KW-1185">Reference proteome</keyword>
<keyword evidence="3" id="KW-0274">FAD</keyword>
<dbReference type="Proteomes" id="UP001302745">
    <property type="component" value="Unassembled WGS sequence"/>
</dbReference>
<reference evidence="7" key="1">
    <citation type="journal article" date="2023" name="Mol. Phylogenet. Evol.">
        <title>Genome-scale phylogeny and comparative genomics of the fungal order Sordariales.</title>
        <authorList>
            <person name="Hensen N."/>
            <person name="Bonometti L."/>
            <person name="Westerberg I."/>
            <person name="Brannstrom I.O."/>
            <person name="Guillou S."/>
            <person name="Cros-Aarteil S."/>
            <person name="Calhoun S."/>
            <person name="Haridas S."/>
            <person name="Kuo A."/>
            <person name="Mondo S."/>
            <person name="Pangilinan J."/>
            <person name="Riley R."/>
            <person name="LaButti K."/>
            <person name="Andreopoulos B."/>
            <person name="Lipzen A."/>
            <person name="Chen C."/>
            <person name="Yan M."/>
            <person name="Daum C."/>
            <person name="Ng V."/>
            <person name="Clum A."/>
            <person name="Steindorff A."/>
            <person name="Ohm R.A."/>
            <person name="Martin F."/>
            <person name="Silar P."/>
            <person name="Natvig D.O."/>
            <person name="Lalanne C."/>
            <person name="Gautier V."/>
            <person name="Ament-Velasquez S.L."/>
            <person name="Kruys A."/>
            <person name="Hutchinson M.I."/>
            <person name="Powell A.J."/>
            <person name="Barry K."/>
            <person name="Miller A.N."/>
            <person name="Grigoriev I.V."/>
            <person name="Debuchy R."/>
            <person name="Gladieux P."/>
            <person name="Hiltunen Thoren M."/>
            <person name="Johannesson H."/>
        </authorList>
    </citation>
    <scope>NUCLEOTIDE SEQUENCE</scope>
    <source>
        <strain evidence="7">CBS 538.74</strain>
    </source>
</reference>
<comment type="similarity">
    <text evidence="1">Belongs to the oxygen-dependent FAD-linked oxidoreductase family.</text>
</comment>
<feature type="chain" id="PRO_5042950900" evidence="5">
    <location>
        <begin position="21"/>
        <end position="484"/>
    </location>
</feature>
<dbReference type="InterPro" id="IPR016166">
    <property type="entry name" value="FAD-bd_PCMH"/>
</dbReference>
<dbReference type="GO" id="GO:0016491">
    <property type="term" value="F:oxidoreductase activity"/>
    <property type="evidence" value="ECO:0007669"/>
    <property type="project" value="UniProtKB-KW"/>
</dbReference>
<dbReference type="Pfam" id="PF01565">
    <property type="entry name" value="FAD_binding_4"/>
    <property type="match status" value="1"/>
</dbReference>
<evidence type="ECO:0000256" key="1">
    <source>
        <dbReference type="ARBA" id="ARBA00005466"/>
    </source>
</evidence>
<feature type="domain" description="FAD-binding PCMH-type" evidence="6">
    <location>
        <begin position="63"/>
        <end position="233"/>
    </location>
</feature>
<dbReference type="EMBL" id="MU857010">
    <property type="protein sequence ID" value="KAK4151561.1"/>
    <property type="molecule type" value="Genomic_DNA"/>
</dbReference>
<dbReference type="InterPro" id="IPR006094">
    <property type="entry name" value="Oxid_FAD_bind_N"/>
</dbReference>
<keyword evidence="5" id="KW-0732">Signal</keyword>
<sequence>MAYLPLLFHALALAFAVAHAVIQGNATGVCREIDDIISESSDVVYPIQALRYTSAIQHWFLTSNDKPACVVEPGSPEDVALVLQIVGASRTPFAVYCGGHASNPGFSSTPGVHISLKRFDQVELSADGKIVTLGFGQGWTDVYDALEDAGVNVVGGRVPGPGTGGFTLGGGFSWKTNQYGLTCDTVKSFNVVLPNGTITVASNQQNKDLFFALKGGLNRFGIVTSAEFYTHPQPPKVWGGLRRYPVLHVPKLLNATQRFYDESKDPKTQIIVTLEGSGLGVGAMALFFHDGPEKPEIFDMFDGLLTTIDNTGSKSYKQLINSFPAQLVLNARGTFHSFSTTKLTGRYIEAVRAEAEAIGQVSALHSGTTVSYEIEPFTKYGVHATESAFPHADSLLPLNLYYAWLNPLEDDWWYAKIRQSLATLKQVAKDEGIYEDGFPAYGNYAVAGTSTEELYGAQNAARLRVIRDKIDPDRIMDLGGGFEI</sequence>
<dbReference type="Gene3D" id="3.40.462.20">
    <property type="match status" value="1"/>
</dbReference>
<name>A0AAN6VJX5_9PEZI</name>
<dbReference type="InterPro" id="IPR016167">
    <property type="entry name" value="FAD-bd_PCMH_sub1"/>
</dbReference>
<dbReference type="InterPro" id="IPR050416">
    <property type="entry name" value="FAD-linked_Oxidoreductase"/>
</dbReference>
<comment type="caution">
    <text evidence="7">The sequence shown here is derived from an EMBL/GenBank/DDBJ whole genome shotgun (WGS) entry which is preliminary data.</text>
</comment>
<evidence type="ECO:0000256" key="5">
    <source>
        <dbReference type="SAM" id="SignalP"/>
    </source>
</evidence>
<dbReference type="PANTHER" id="PTHR42973:SF13">
    <property type="entry name" value="FAD-BINDING PCMH-TYPE DOMAIN-CONTAINING PROTEIN"/>
    <property type="match status" value="1"/>
</dbReference>
<evidence type="ECO:0000256" key="4">
    <source>
        <dbReference type="ARBA" id="ARBA00023002"/>
    </source>
</evidence>
<dbReference type="SUPFAM" id="SSF56176">
    <property type="entry name" value="FAD-binding/transporter-associated domain-like"/>
    <property type="match status" value="1"/>
</dbReference>
<organism evidence="7 8">
    <name type="scientific">Chaetomidium leptoderma</name>
    <dbReference type="NCBI Taxonomy" id="669021"/>
    <lineage>
        <taxon>Eukaryota</taxon>
        <taxon>Fungi</taxon>
        <taxon>Dikarya</taxon>
        <taxon>Ascomycota</taxon>
        <taxon>Pezizomycotina</taxon>
        <taxon>Sordariomycetes</taxon>
        <taxon>Sordariomycetidae</taxon>
        <taxon>Sordariales</taxon>
        <taxon>Chaetomiaceae</taxon>
        <taxon>Chaetomidium</taxon>
    </lineage>
</organism>
<proteinExistence type="inferred from homology"/>
<dbReference type="AlphaFoldDB" id="A0AAN6VJX5"/>